<evidence type="ECO:0000256" key="4">
    <source>
        <dbReference type="ARBA" id="ARBA00022989"/>
    </source>
</evidence>
<protein>
    <submittedName>
        <fullName evidence="7">TerC family protein</fullName>
    </submittedName>
</protein>
<comment type="subcellular location">
    <subcellularLocation>
        <location evidence="1">Membrane</location>
        <topology evidence="1">Multi-pass membrane protein</topology>
    </subcellularLocation>
</comment>
<evidence type="ECO:0000256" key="6">
    <source>
        <dbReference type="SAM" id="Phobius"/>
    </source>
</evidence>
<evidence type="ECO:0000256" key="5">
    <source>
        <dbReference type="ARBA" id="ARBA00023136"/>
    </source>
</evidence>
<feature type="transmembrane region" description="Helical" evidence="6">
    <location>
        <begin position="12"/>
        <end position="34"/>
    </location>
</feature>
<dbReference type="NCBIfam" id="TIGR03717">
    <property type="entry name" value="R_switched_YjbE"/>
    <property type="match status" value="1"/>
</dbReference>
<evidence type="ECO:0000256" key="3">
    <source>
        <dbReference type="ARBA" id="ARBA00022692"/>
    </source>
</evidence>
<evidence type="ECO:0000313" key="7">
    <source>
        <dbReference type="EMBL" id="MFC7297830.1"/>
    </source>
</evidence>
<comment type="similarity">
    <text evidence="2">Belongs to the TerC family.</text>
</comment>
<keyword evidence="5 6" id="KW-0472">Membrane</keyword>
<evidence type="ECO:0000256" key="2">
    <source>
        <dbReference type="ARBA" id="ARBA00007511"/>
    </source>
</evidence>
<proteinExistence type="inferred from homology"/>
<organism evidence="7 8">
    <name type="scientific">Herminiimonas aquatilis</name>
    <dbReference type="NCBI Taxonomy" id="345342"/>
    <lineage>
        <taxon>Bacteria</taxon>
        <taxon>Pseudomonadati</taxon>
        <taxon>Pseudomonadota</taxon>
        <taxon>Betaproteobacteria</taxon>
        <taxon>Burkholderiales</taxon>
        <taxon>Oxalobacteraceae</taxon>
        <taxon>Herminiimonas</taxon>
    </lineage>
</organism>
<dbReference type="EMBL" id="JBHTCC010000001">
    <property type="protein sequence ID" value="MFC7297830.1"/>
    <property type="molecule type" value="Genomic_DNA"/>
</dbReference>
<feature type="transmembrane region" description="Helical" evidence="6">
    <location>
        <begin position="110"/>
        <end position="132"/>
    </location>
</feature>
<feature type="transmembrane region" description="Helical" evidence="6">
    <location>
        <begin position="138"/>
        <end position="159"/>
    </location>
</feature>
<feature type="transmembrane region" description="Helical" evidence="6">
    <location>
        <begin position="166"/>
        <end position="185"/>
    </location>
</feature>
<dbReference type="Proteomes" id="UP001596379">
    <property type="component" value="Unassembled WGS sequence"/>
</dbReference>
<dbReference type="RefSeq" id="WP_382232957.1">
    <property type="nucleotide sequence ID" value="NZ_JBHTCC010000001.1"/>
</dbReference>
<feature type="transmembrane region" description="Helical" evidence="6">
    <location>
        <begin position="72"/>
        <end position="89"/>
    </location>
</feature>
<sequence>MDLFSAEFFSALLAIIVIDLVLAGDNAIVIALVARKLPQHLQRITILGGTIGAVVIRIVMTLAIVWLLNVPGLLLVGGVLLVWIAYKLLGPVHEKKKEPGISGTRIGLWAAIRTIVIADAVMGMDNMLGVAGAAQGEFMLVITGLLISVPIMIVGSTLILKWVERYPVIIYVGAAVLAWTAAKMIVQEPVLNGFFTQNPIVSWLLYGLLISGVVLSGVLRDVPIKPNHREGKPRHP</sequence>
<dbReference type="Pfam" id="PF03741">
    <property type="entry name" value="TerC"/>
    <property type="match status" value="1"/>
</dbReference>
<feature type="transmembrane region" description="Helical" evidence="6">
    <location>
        <begin position="200"/>
        <end position="219"/>
    </location>
</feature>
<keyword evidence="4 6" id="KW-1133">Transmembrane helix</keyword>
<dbReference type="InterPro" id="IPR022301">
    <property type="entry name" value="Integral_membrane_YjbE"/>
</dbReference>
<dbReference type="PANTHER" id="PTHR30238">
    <property type="entry name" value="MEMBRANE BOUND PREDICTED REDOX MODULATOR"/>
    <property type="match status" value="1"/>
</dbReference>
<keyword evidence="3 6" id="KW-0812">Transmembrane</keyword>
<accession>A0ABW2J4B1</accession>
<keyword evidence="8" id="KW-1185">Reference proteome</keyword>
<comment type="caution">
    <text evidence="7">The sequence shown here is derived from an EMBL/GenBank/DDBJ whole genome shotgun (WGS) entry which is preliminary data.</text>
</comment>
<gene>
    <name evidence="7" type="ORF">ACFQO0_05200</name>
</gene>
<feature type="transmembrane region" description="Helical" evidence="6">
    <location>
        <begin position="46"/>
        <end position="66"/>
    </location>
</feature>
<reference evidence="8" key="1">
    <citation type="journal article" date="2019" name="Int. J. Syst. Evol. Microbiol.">
        <title>The Global Catalogue of Microorganisms (GCM) 10K type strain sequencing project: providing services to taxonomists for standard genome sequencing and annotation.</title>
        <authorList>
            <consortium name="The Broad Institute Genomics Platform"/>
            <consortium name="The Broad Institute Genome Sequencing Center for Infectious Disease"/>
            <person name="Wu L."/>
            <person name="Ma J."/>
        </authorList>
    </citation>
    <scope>NUCLEOTIDE SEQUENCE [LARGE SCALE GENOMIC DNA]</scope>
    <source>
        <strain evidence="8">CCUG 36956</strain>
    </source>
</reference>
<evidence type="ECO:0000313" key="8">
    <source>
        <dbReference type="Proteomes" id="UP001596379"/>
    </source>
</evidence>
<name>A0ABW2J4B1_9BURK</name>
<dbReference type="InterPro" id="IPR005496">
    <property type="entry name" value="Integral_membrane_TerC"/>
</dbReference>
<evidence type="ECO:0000256" key="1">
    <source>
        <dbReference type="ARBA" id="ARBA00004141"/>
    </source>
</evidence>
<dbReference type="PANTHER" id="PTHR30238:SF4">
    <property type="entry name" value="SLL1022 PROTEIN"/>
    <property type="match status" value="1"/>
</dbReference>